<protein>
    <submittedName>
        <fullName evidence="1">Uncharacterized protein</fullName>
    </submittedName>
</protein>
<dbReference type="Proteomes" id="UP000637423">
    <property type="component" value="Unassembled WGS sequence"/>
</dbReference>
<evidence type="ECO:0000313" key="2">
    <source>
        <dbReference type="Proteomes" id="UP000637423"/>
    </source>
</evidence>
<gene>
    <name evidence="1" type="ORF">GCM10011396_05620</name>
</gene>
<dbReference type="EMBL" id="BMED01000001">
    <property type="protein sequence ID" value="GGC61555.1"/>
    <property type="molecule type" value="Genomic_DNA"/>
</dbReference>
<proteinExistence type="predicted"/>
<comment type="caution">
    <text evidence="1">The sequence shown here is derived from an EMBL/GenBank/DDBJ whole genome shotgun (WGS) entry which is preliminary data.</text>
</comment>
<name>A0A916XD01_9BURK</name>
<organism evidence="1 2">
    <name type="scientific">Undibacterium terreum</name>
    <dbReference type="NCBI Taxonomy" id="1224302"/>
    <lineage>
        <taxon>Bacteria</taxon>
        <taxon>Pseudomonadati</taxon>
        <taxon>Pseudomonadota</taxon>
        <taxon>Betaproteobacteria</taxon>
        <taxon>Burkholderiales</taxon>
        <taxon>Oxalobacteraceae</taxon>
        <taxon>Undibacterium</taxon>
    </lineage>
</organism>
<sequence length="74" mass="8359">MHGITQEELLELVRDAFKYHAPACIGIAEISYLIEWAKKSTPTETEILACIDQLLHIGFVTRSGYGWQISHTRG</sequence>
<reference evidence="1" key="1">
    <citation type="journal article" date="2014" name="Int. J. Syst. Evol. Microbiol.">
        <title>Complete genome sequence of Corynebacterium casei LMG S-19264T (=DSM 44701T), isolated from a smear-ripened cheese.</title>
        <authorList>
            <consortium name="US DOE Joint Genome Institute (JGI-PGF)"/>
            <person name="Walter F."/>
            <person name="Albersmeier A."/>
            <person name="Kalinowski J."/>
            <person name="Ruckert C."/>
        </authorList>
    </citation>
    <scope>NUCLEOTIDE SEQUENCE</scope>
    <source>
        <strain evidence="1">CGMCC 1.10998</strain>
    </source>
</reference>
<keyword evidence="2" id="KW-1185">Reference proteome</keyword>
<accession>A0A916XD01</accession>
<dbReference type="AlphaFoldDB" id="A0A916XD01"/>
<evidence type="ECO:0000313" key="1">
    <source>
        <dbReference type="EMBL" id="GGC61555.1"/>
    </source>
</evidence>
<reference evidence="1" key="2">
    <citation type="submission" date="2020-09" db="EMBL/GenBank/DDBJ databases">
        <authorList>
            <person name="Sun Q."/>
            <person name="Zhou Y."/>
        </authorList>
    </citation>
    <scope>NUCLEOTIDE SEQUENCE</scope>
    <source>
        <strain evidence="1">CGMCC 1.10998</strain>
    </source>
</reference>